<keyword evidence="1" id="KW-0762">Sugar transport</keyword>
<gene>
    <name evidence="1" type="ORF">AN396_02465</name>
</gene>
<reference evidence="1" key="1">
    <citation type="submission" date="2016-08" db="EMBL/GenBank/DDBJ databases">
        <authorList>
            <person name="Ngugi D.K."/>
            <person name="Miyake S."/>
            <person name="Stingl U."/>
        </authorList>
    </citation>
    <scope>NUCLEOTIDE SEQUENCE</scope>
    <source>
        <strain evidence="1">SCG-B11WGA-EpuloA1</strain>
    </source>
</reference>
<keyword evidence="2" id="KW-1185">Reference proteome</keyword>
<dbReference type="Proteomes" id="UP000188605">
    <property type="component" value="Unassembled WGS sequence"/>
</dbReference>
<evidence type="ECO:0000313" key="1">
    <source>
        <dbReference type="EMBL" id="ONI42110.1"/>
    </source>
</evidence>
<evidence type="ECO:0000313" key="2">
    <source>
        <dbReference type="Proteomes" id="UP000188605"/>
    </source>
</evidence>
<name>A0ACC8XF85_9FIRM</name>
<accession>A0ACC8XF85</accession>
<proteinExistence type="predicted"/>
<organism evidence="1 2">
    <name type="scientific">Candidatus Epulonipiscium fishelsonii</name>
    <dbReference type="NCBI Taxonomy" id="77094"/>
    <lineage>
        <taxon>Bacteria</taxon>
        <taxon>Bacillati</taxon>
        <taxon>Bacillota</taxon>
        <taxon>Clostridia</taxon>
        <taxon>Lachnospirales</taxon>
        <taxon>Lachnospiraceae</taxon>
        <taxon>Candidatus Epulonipiscium</taxon>
    </lineage>
</organism>
<comment type="caution">
    <text evidence="1">The sequence shown here is derived from an EMBL/GenBank/DDBJ whole genome shotgun (WGS) entry which is preliminary data.</text>
</comment>
<keyword evidence="1" id="KW-0813">Transport</keyword>
<dbReference type="EMBL" id="LJDB01000021">
    <property type="protein sequence ID" value="ONI42110.1"/>
    <property type="molecule type" value="Genomic_DNA"/>
</dbReference>
<protein>
    <submittedName>
        <fullName evidence="1">PTS glucose transporter subunit IIA</fullName>
    </submittedName>
</protein>
<sequence length="159" mass="17137">MFKMFKAKKDILASPVSGTAIPLKDVDDVTFASEMLGKGIAVVPSENKVVSPCDGEVALIFETGHAVSVVSKEGAEILIHIGINTVNLSGKYFTKLVTEGQSVKKGEALIEFDREAIKAEGYDITTMVIICNSSEYKEINALKKGDVNNNTELLSLVKK</sequence>